<reference evidence="2 3" key="1">
    <citation type="journal article" date="2022" name="Environ. Microbiol. Rep.">
        <title>Eco-phylogenetic analyses reveal divergent evolution of vitamin B12 metabolism in the marine bacterial family 'Psychromonadaceae'.</title>
        <authorList>
            <person name="Jin X."/>
            <person name="Yang Y."/>
            <person name="Cao H."/>
            <person name="Gao B."/>
            <person name="Zhao Z."/>
        </authorList>
    </citation>
    <scope>NUCLEOTIDE SEQUENCE [LARGE SCALE GENOMIC DNA]</scope>
    <source>
        <strain evidence="2 3">MKS20</strain>
    </source>
</reference>
<evidence type="ECO:0000259" key="1">
    <source>
        <dbReference type="Pfam" id="PF09361"/>
    </source>
</evidence>
<evidence type="ECO:0000313" key="3">
    <source>
        <dbReference type="Proteomes" id="UP001201273"/>
    </source>
</evidence>
<comment type="caution">
    <text evidence="2">The sequence shown here is derived from an EMBL/GenBank/DDBJ whole genome shotgun (WGS) entry which is preliminary data.</text>
</comment>
<dbReference type="NCBIfam" id="TIGR02809">
    <property type="entry name" value="phasin_3"/>
    <property type="match status" value="1"/>
</dbReference>
<dbReference type="InterPro" id="IPR018968">
    <property type="entry name" value="Phasin"/>
</dbReference>
<evidence type="ECO:0000313" key="2">
    <source>
        <dbReference type="EMBL" id="MCE2593429.1"/>
    </source>
</evidence>
<dbReference type="RefSeq" id="WP_233051036.1">
    <property type="nucleotide sequence ID" value="NZ_JAIMJA010000001.1"/>
</dbReference>
<dbReference type="InterPro" id="IPR014176">
    <property type="entry name" value="Phasin_subfam-3"/>
</dbReference>
<organism evidence="2 3">
    <name type="scientific">Motilimonas cestriensis</name>
    <dbReference type="NCBI Taxonomy" id="2742685"/>
    <lineage>
        <taxon>Bacteria</taxon>
        <taxon>Pseudomonadati</taxon>
        <taxon>Pseudomonadota</taxon>
        <taxon>Gammaproteobacteria</taxon>
        <taxon>Alteromonadales</taxon>
        <taxon>Alteromonadales genera incertae sedis</taxon>
        <taxon>Motilimonas</taxon>
    </lineage>
</organism>
<accession>A0ABS8W3D2</accession>
<proteinExistence type="predicted"/>
<dbReference type="EMBL" id="JAIMJA010000001">
    <property type="protein sequence ID" value="MCE2593429.1"/>
    <property type="molecule type" value="Genomic_DNA"/>
</dbReference>
<dbReference type="Proteomes" id="UP001201273">
    <property type="component" value="Unassembled WGS sequence"/>
</dbReference>
<name>A0ABS8W3D2_9GAMM</name>
<dbReference type="Pfam" id="PF09361">
    <property type="entry name" value="Phasin_2"/>
    <property type="match status" value="1"/>
</dbReference>
<gene>
    <name evidence="2" type="ORF">K6Y31_01160</name>
</gene>
<protein>
    <submittedName>
        <fullName evidence="2">Phasin family protein</fullName>
    </submittedName>
</protein>
<keyword evidence="3" id="KW-1185">Reference proteome</keyword>
<sequence>MYTDMFKLFNEQSEKALAPYLKFNKLVAKNAEVLTELQLNAVRTYSEIGLSQMKAATEVKDVSSLAVFNSNQVAVLTRLSQQMMEDSSKLQSIAKEFKQDVEELTSENIKAVTPA</sequence>
<feature type="domain" description="Phasin" evidence="1">
    <location>
        <begin position="9"/>
        <end position="108"/>
    </location>
</feature>